<sequence>MSVQGIKRKRTSVSPHPKKRDPPLLHASPAIPKLSNELIARIVDYLHNDTRSLKSCSLASHSFLARARHSLFEIVHLNLRTCRKFLDILETSPGVGPYVKEVHIAVSPRETPPWVDQHLPAISAKLPNVLRLYIGGQAVYKAAPLIGFSSIREMHILACEIESTNAFLTLLGSFPQLETMYTNEMCVYRDADPSADDGPPVSKRPPNLKSITFNSSRGDANKAMNWLVSRSFCQTLERYTACPFQDIGLKAAGPLVKACGPVLKQFKLGLVAMKTQGGFGDIFGSEEFSLAKNTNLVTLELCSPAALAKLYGADDLSFDWFPLILAQVSSPYIEEVGFYLWEEDLGQLSTSPWTRIVDLLASPQFSSLRKIAFHVWGNEEATSQITENVKQKFIRLADRDILRFDSTPDPACV</sequence>
<feature type="compositionally biased region" description="Basic residues" evidence="1">
    <location>
        <begin position="1"/>
        <end position="19"/>
    </location>
</feature>
<proteinExistence type="predicted"/>
<dbReference type="AlphaFoldDB" id="A0A0C3S5U2"/>
<protein>
    <recommendedName>
        <fullName evidence="4">F-box domain-containing protein</fullName>
    </recommendedName>
</protein>
<dbReference type="OrthoDB" id="2921803at2759"/>
<dbReference type="STRING" id="745531.A0A0C3S5U2"/>
<name>A0A0C3S5U2_PHLG1</name>
<evidence type="ECO:0000256" key="1">
    <source>
        <dbReference type="SAM" id="MobiDB-lite"/>
    </source>
</evidence>
<evidence type="ECO:0000313" key="2">
    <source>
        <dbReference type="EMBL" id="KIP03745.1"/>
    </source>
</evidence>
<evidence type="ECO:0000313" key="3">
    <source>
        <dbReference type="Proteomes" id="UP000053257"/>
    </source>
</evidence>
<dbReference type="Proteomes" id="UP000053257">
    <property type="component" value="Unassembled WGS sequence"/>
</dbReference>
<evidence type="ECO:0008006" key="4">
    <source>
        <dbReference type="Google" id="ProtNLM"/>
    </source>
</evidence>
<feature type="region of interest" description="Disordered" evidence="1">
    <location>
        <begin position="1"/>
        <end position="28"/>
    </location>
</feature>
<organism evidence="2 3">
    <name type="scientific">Phlebiopsis gigantea (strain 11061_1 CR5-6)</name>
    <name type="common">White-rot fungus</name>
    <name type="synonym">Peniophora gigantea</name>
    <dbReference type="NCBI Taxonomy" id="745531"/>
    <lineage>
        <taxon>Eukaryota</taxon>
        <taxon>Fungi</taxon>
        <taxon>Dikarya</taxon>
        <taxon>Basidiomycota</taxon>
        <taxon>Agaricomycotina</taxon>
        <taxon>Agaricomycetes</taxon>
        <taxon>Polyporales</taxon>
        <taxon>Phanerochaetaceae</taxon>
        <taxon>Phlebiopsis</taxon>
    </lineage>
</organism>
<reference evidence="2 3" key="1">
    <citation type="journal article" date="2014" name="PLoS Genet.">
        <title>Analysis of the Phlebiopsis gigantea genome, transcriptome and secretome provides insight into its pioneer colonization strategies of wood.</title>
        <authorList>
            <person name="Hori C."/>
            <person name="Ishida T."/>
            <person name="Igarashi K."/>
            <person name="Samejima M."/>
            <person name="Suzuki H."/>
            <person name="Master E."/>
            <person name="Ferreira P."/>
            <person name="Ruiz-Duenas F.J."/>
            <person name="Held B."/>
            <person name="Canessa P."/>
            <person name="Larrondo L.F."/>
            <person name="Schmoll M."/>
            <person name="Druzhinina I.S."/>
            <person name="Kubicek C.P."/>
            <person name="Gaskell J.A."/>
            <person name="Kersten P."/>
            <person name="St John F."/>
            <person name="Glasner J."/>
            <person name="Sabat G."/>
            <person name="Splinter BonDurant S."/>
            <person name="Syed K."/>
            <person name="Yadav J."/>
            <person name="Mgbeahuruike A.C."/>
            <person name="Kovalchuk A."/>
            <person name="Asiegbu F.O."/>
            <person name="Lackner G."/>
            <person name="Hoffmeister D."/>
            <person name="Rencoret J."/>
            <person name="Gutierrez A."/>
            <person name="Sun H."/>
            <person name="Lindquist E."/>
            <person name="Barry K."/>
            <person name="Riley R."/>
            <person name="Grigoriev I.V."/>
            <person name="Henrissat B."/>
            <person name="Kues U."/>
            <person name="Berka R.M."/>
            <person name="Martinez A.T."/>
            <person name="Covert S.F."/>
            <person name="Blanchette R.A."/>
            <person name="Cullen D."/>
        </authorList>
    </citation>
    <scope>NUCLEOTIDE SEQUENCE [LARGE SCALE GENOMIC DNA]</scope>
    <source>
        <strain evidence="2 3">11061_1 CR5-6</strain>
    </source>
</reference>
<dbReference type="HOGENOM" id="CLU_036316_4_1_1"/>
<gene>
    <name evidence="2" type="ORF">PHLGIDRAFT_226235</name>
</gene>
<dbReference type="EMBL" id="KN840602">
    <property type="protein sequence ID" value="KIP03745.1"/>
    <property type="molecule type" value="Genomic_DNA"/>
</dbReference>
<keyword evidence="3" id="KW-1185">Reference proteome</keyword>
<accession>A0A0C3S5U2</accession>